<feature type="non-terminal residue" evidence="2">
    <location>
        <position position="1"/>
    </location>
</feature>
<name>X0VHV9_9ZZZZ</name>
<evidence type="ECO:0000259" key="1">
    <source>
        <dbReference type="Pfam" id="PF04432"/>
    </source>
</evidence>
<evidence type="ECO:0000313" key="2">
    <source>
        <dbReference type="EMBL" id="GAG00126.1"/>
    </source>
</evidence>
<dbReference type="PANTHER" id="PTHR31332">
    <property type="entry name" value="7-HYDROXYMETHYL CHLOROPHYLL A REDUCTASE, CHLOROPLASTIC"/>
    <property type="match status" value="1"/>
</dbReference>
<sequence>SVGPQYLWAPVFDALNEAIFERGLKNIAVVSTPCAAQAIRKIKASPNTLLSPYQDSIRLSIAVFCTGIYRPEMIEEILVKSMGISRDQVKRLDVSADRDELSVELWDGNVHSIARQDAEKYTLTGCGSCDDYLGESADLAVGTLGAPDGKSTLIVRSPAGEVFVRNANQLHLLDLAPDVDSASLEAASSEKDRRERAQAFNDLNILMLDALADPMQRNEAIKQFVRLYRTPARSTSPTKASNSCTGC</sequence>
<dbReference type="PANTHER" id="PTHR31332:SF0">
    <property type="entry name" value="7-HYDROXYMETHYL CHLOROPHYLL A REDUCTASE, CHLOROPLASTIC"/>
    <property type="match status" value="1"/>
</dbReference>
<dbReference type="Pfam" id="PF04432">
    <property type="entry name" value="FrhB_FdhB_C"/>
    <property type="match status" value="1"/>
</dbReference>
<organism evidence="2">
    <name type="scientific">marine sediment metagenome</name>
    <dbReference type="NCBI Taxonomy" id="412755"/>
    <lineage>
        <taxon>unclassified sequences</taxon>
        <taxon>metagenomes</taxon>
        <taxon>ecological metagenomes</taxon>
    </lineage>
</organism>
<dbReference type="InterPro" id="IPR007525">
    <property type="entry name" value="FrhB_FdhB_C"/>
</dbReference>
<proteinExistence type="predicted"/>
<dbReference type="EMBL" id="BARS01026320">
    <property type="protein sequence ID" value="GAG00126.1"/>
    <property type="molecule type" value="Genomic_DNA"/>
</dbReference>
<comment type="caution">
    <text evidence="2">The sequence shown here is derived from an EMBL/GenBank/DDBJ whole genome shotgun (WGS) entry which is preliminary data.</text>
</comment>
<reference evidence="2" key="1">
    <citation type="journal article" date="2014" name="Front. Microbiol.">
        <title>High frequency of phylogenetically diverse reductive dehalogenase-homologous genes in deep subseafloor sedimentary metagenomes.</title>
        <authorList>
            <person name="Kawai M."/>
            <person name="Futagami T."/>
            <person name="Toyoda A."/>
            <person name="Takaki Y."/>
            <person name="Nishi S."/>
            <person name="Hori S."/>
            <person name="Arai W."/>
            <person name="Tsubouchi T."/>
            <person name="Morono Y."/>
            <person name="Uchiyama I."/>
            <person name="Ito T."/>
            <person name="Fujiyama A."/>
            <person name="Inagaki F."/>
            <person name="Takami H."/>
        </authorList>
    </citation>
    <scope>NUCLEOTIDE SEQUENCE</scope>
    <source>
        <strain evidence="2">Expedition CK06-06</strain>
    </source>
</reference>
<protein>
    <recommendedName>
        <fullName evidence="1">Coenzyme F420 hydrogenase/dehydrogenase beta subunit C-terminal domain-containing protein</fullName>
    </recommendedName>
</protein>
<dbReference type="GO" id="GO:0052592">
    <property type="term" value="F:oxidoreductase activity, acting on CH or CH2 groups, with an iron-sulfur protein as acceptor"/>
    <property type="evidence" value="ECO:0007669"/>
    <property type="project" value="TreeGrafter"/>
</dbReference>
<accession>X0VHV9</accession>
<feature type="domain" description="Coenzyme F420 hydrogenase/dehydrogenase beta subunit C-terminal" evidence="1">
    <location>
        <begin position="25"/>
        <end position="176"/>
    </location>
</feature>
<dbReference type="AlphaFoldDB" id="X0VHV9"/>
<dbReference type="InterPro" id="IPR045220">
    <property type="entry name" value="FRHB/FDHB/HCAR-like"/>
</dbReference>
<gene>
    <name evidence="2" type="ORF">S01H1_41493</name>
</gene>